<gene>
    <name evidence="2" type="ORF">GN958_ATG20231</name>
</gene>
<feature type="compositionally biased region" description="Low complexity" evidence="1">
    <location>
        <begin position="190"/>
        <end position="204"/>
    </location>
</feature>
<evidence type="ECO:0000313" key="2">
    <source>
        <dbReference type="EMBL" id="KAF4130574.1"/>
    </source>
</evidence>
<evidence type="ECO:0000256" key="1">
    <source>
        <dbReference type="SAM" id="MobiDB-lite"/>
    </source>
</evidence>
<name>A0A8S9TVH5_PHYIN</name>
<protein>
    <submittedName>
        <fullName evidence="2">Uncharacterized protein</fullName>
    </submittedName>
</protein>
<dbReference type="EMBL" id="JAACNO010002821">
    <property type="protein sequence ID" value="KAF4130574.1"/>
    <property type="molecule type" value="Genomic_DNA"/>
</dbReference>
<evidence type="ECO:0000313" key="3">
    <source>
        <dbReference type="Proteomes" id="UP000704712"/>
    </source>
</evidence>
<reference evidence="2" key="1">
    <citation type="submission" date="2020-03" db="EMBL/GenBank/DDBJ databases">
        <title>Hybrid Assembly of Korean Phytophthora infestans isolates.</title>
        <authorList>
            <person name="Prokchorchik M."/>
            <person name="Lee Y."/>
            <person name="Seo J."/>
            <person name="Cho J.-H."/>
            <person name="Park Y.-E."/>
            <person name="Jang D.-C."/>
            <person name="Im J.-S."/>
            <person name="Choi J.-G."/>
            <person name="Park H.-J."/>
            <person name="Lee G.-B."/>
            <person name="Lee Y.-G."/>
            <person name="Hong S.-Y."/>
            <person name="Cho K."/>
            <person name="Sohn K.H."/>
        </authorList>
    </citation>
    <scope>NUCLEOTIDE SEQUENCE</scope>
    <source>
        <strain evidence="2">KR_2_A2</strain>
    </source>
</reference>
<feature type="compositionally biased region" description="Polar residues" evidence="1">
    <location>
        <begin position="155"/>
        <end position="167"/>
    </location>
</feature>
<dbReference type="Proteomes" id="UP000704712">
    <property type="component" value="Unassembled WGS sequence"/>
</dbReference>
<feature type="region of interest" description="Disordered" evidence="1">
    <location>
        <begin position="155"/>
        <end position="238"/>
    </location>
</feature>
<accession>A0A8S9TVH5</accession>
<proteinExistence type="predicted"/>
<organism evidence="2 3">
    <name type="scientific">Phytophthora infestans</name>
    <name type="common">Potato late blight agent</name>
    <name type="synonym">Botrytis infestans</name>
    <dbReference type="NCBI Taxonomy" id="4787"/>
    <lineage>
        <taxon>Eukaryota</taxon>
        <taxon>Sar</taxon>
        <taxon>Stramenopiles</taxon>
        <taxon>Oomycota</taxon>
        <taxon>Peronosporomycetes</taxon>
        <taxon>Peronosporales</taxon>
        <taxon>Peronosporaceae</taxon>
        <taxon>Phytophthora</taxon>
    </lineage>
</organism>
<comment type="caution">
    <text evidence="2">The sequence shown here is derived from an EMBL/GenBank/DDBJ whole genome shotgun (WGS) entry which is preliminary data.</text>
</comment>
<feature type="compositionally biased region" description="Basic and acidic residues" evidence="1">
    <location>
        <begin position="210"/>
        <end position="219"/>
    </location>
</feature>
<dbReference type="AlphaFoldDB" id="A0A8S9TVH5"/>
<sequence>MARQKGQKGGHTTLLQRQFMVEWLKKPANFNVIVGKANDDHSAGFGGARTKISGFGQMAEYVFTSCLMTFADAGSPIPAKYTERWDAYTCQSRWTSYFKVFRKIRERLDSQTGFGLTESQLEAGLALEEAVEKACPFYYDIEGLFGGRQNISPFSTMDNPSANSDGSTQGGLYGSAEAGEPSLSFNLAQSAPSYDASSPSSYTTLVNEEEEHRGEHGGDRDEDFDISNLPSKHGQRWP</sequence>